<evidence type="ECO:0000313" key="2">
    <source>
        <dbReference type="EMBL" id="SPC75395.1"/>
    </source>
</evidence>
<gene>
    <name evidence="2" type="ORF">FSB_LOCUS3277</name>
</gene>
<organism evidence="2">
    <name type="scientific">Fagus sylvatica</name>
    <name type="common">Beechnut</name>
    <dbReference type="NCBI Taxonomy" id="28930"/>
    <lineage>
        <taxon>Eukaryota</taxon>
        <taxon>Viridiplantae</taxon>
        <taxon>Streptophyta</taxon>
        <taxon>Embryophyta</taxon>
        <taxon>Tracheophyta</taxon>
        <taxon>Spermatophyta</taxon>
        <taxon>Magnoliopsida</taxon>
        <taxon>eudicotyledons</taxon>
        <taxon>Gunneridae</taxon>
        <taxon>Pentapetalae</taxon>
        <taxon>rosids</taxon>
        <taxon>fabids</taxon>
        <taxon>Fagales</taxon>
        <taxon>Fagaceae</taxon>
        <taxon>Fagus</taxon>
    </lineage>
</organism>
<dbReference type="AlphaFoldDB" id="A0A2N9EKT2"/>
<accession>A0A2N9EKT2</accession>
<evidence type="ECO:0000256" key="1">
    <source>
        <dbReference type="SAM" id="MobiDB-lite"/>
    </source>
</evidence>
<name>A0A2N9EKT2_FAGSY</name>
<dbReference type="EMBL" id="OIVN01000158">
    <property type="protein sequence ID" value="SPC75395.1"/>
    <property type="molecule type" value="Genomic_DNA"/>
</dbReference>
<protein>
    <submittedName>
        <fullName evidence="2">Uncharacterized protein</fullName>
    </submittedName>
</protein>
<feature type="region of interest" description="Disordered" evidence="1">
    <location>
        <begin position="45"/>
        <end position="64"/>
    </location>
</feature>
<reference evidence="2" key="1">
    <citation type="submission" date="2018-02" db="EMBL/GenBank/DDBJ databases">
        <authorList>
            <person name="Cohen D.B."/>
            <person name="Kent A.D."/>
        </authorList>
    </citation>
    <scope>NUCLEOTIDE SEQUENCE</scope>
</reference>
<sequence>MWRVGVVAGFREPAAFSYCDHGVSESEGGGRNGGGGDEEFEFHFEEEERAAPGNTAKRERPCAR</sequence>
<proteinExistence type="predicted"/>